<evidence type="ECO:0000313" key="1">
    <source>
        <dbReference type="EMBL" id="WXC82165.1"/>
    </source>
</evidence>
<dbReference type="SUPFAM" id="SSF52499">
    <property type="entry name" value="Isochorismatase-like hydrolases"/>
    <property type="match status" value="1"/>
</dbReference>
<dbReference type="RefSeq" id="WP_338834497.1">
    <property type="nucleotide sequence ID" value="NZ_CP147711.1"/>
</dbReference>
<sequence length="178" mass="19424">MLADPRRSRIVLINLTRGEQANIPAEFAARRRASLALLPGCQGVFGVSQLAIGEYEPDQSPDGVVHSIVPIDVDGLSLWRDQEFTASLAESNVGVIFLGGAWLEEDVFIAALEGVRLGYDVRVLADLTVARVEADRSLVLDRLALHGVLATTVRQTLLEWAVCLDDPILKQRVLQLLS</sequence>
<evidence type="ECO:0008006" key="3">
    <source>
        <dbReference type="Google" id="ProtNLM"/>
    </source>
</evidence>
<reference evidence="1" key="2">
    <citation type="submission" date="2024-03" db="EMBL/GenBank/DDBJ databases">
        <authorList>
            <person name="Bromfield E.S.P."/>
            <person name="Cloutier S."/>
        </authorList>
    </citation>
    <scope>NUCLEOTIDE SEQUENCE</scope>
    <source>
        <strain evidence="1">5S5</strain>
    </source>
</reference>
<dbReference type="InterPro" id="IPR036380">
    <property type="entry name" value="Isochorismatase-like_sf"/>
</dbReference>
<protein>
    <recommendedName>
        <fullName evidence="3">Isochorismatase-like domain-containing protein</fullName>
    </recommendedName>
</protein>
<name>A0ABZ2P587_9BRAD</name>
<dbReference type="Proteomes" id="UP001432046">
    <property type="component" value="Chromosome"/>
</dbReference>
<proteinExistence type="predicted"/>
<organism evidence="1 2">
    <name type="scientific">Bradyrhizobium septentrionale</name>
    <dbReference type="NCBI Taxonomy" id="1404411"/>
    <lineage>
        <taxon>Bacteria</taxon>
        <taxon>Pseudomonadati</taxon>
        <taxon>Pseudomonadota</taxon>
        <taxon>Alphaproteobacteria</taxon>
        <taxon>Hyphomicrobiales</taxon>
        <taxon>Nitrobacteraceae</taxon>
        <taxon>Bradyrhizobium</taxon>
    </lineage>
</organism>
<keyword evidence="2" id="KW-1185">Reference proteome</keyword>
<dbReference type="Gene3D" id="3.40.50.850">
    <property type="entry name" value="Isochorismatase-like"/>
    <property type="match status" value="1"/>
</dbReference>
<dbReference type="EMBL" id="CP147711">
    <property type="protein sequence ID" value="WXC82165.1"/>
    <property type="molecule type" value="Genomic_DNA"/>
</dbReference>
<accession>A0ABZ2P587</accession>
<reference evidence="1" key="1">
    <citation type="journal article" date="2021" name="Int. J. Syst. Evol. Microbiol.">
        <title>Bradyrhizobium septentrionale sp. nov. (sv. septentrionale) and Bradyrhizobium quebecense sp. nov. (sv. septentrionale) associated with legumes native to Canada possess rearranged symbiosis genes and numerous insertion sequences.</title>
        <authorList>
            <person name="Bromfield E.S.P."/>
            <person name="Cloutier S."/>
        </authorList>
    </citation>
    <scope>NUCLEOTIDE SEQUENCE</scope>
    <source>
        <strain evidence="1">5S5</strain>
    </source>
</reference>
<evidence type="ECO:0000313" key="2">
    <source>
        <dbReference type="Proteomes" id="UP001432046"/>
    </source>
</evidence>
<gene>
    <name evidence="1" type="ORF">WDK88_11540</name>
</gene>